<comment type="caution">
    <text evidence="3">The sequence shown here is derived from an EMBL/GenBank/DDBJ whole genome shotgun (WGS) entry which is preliminary data.</text>
</comment>
<dbReference type="RefSeq" id="XP_051361542.1">
    <property type="nucleotide sequence ID" value="XM_051507245.1"/>
</dbReference>
<dbReference type="CDD" id="cd03112">
    <property type="entry name" value="CobW-like"/>
    <property type="match status" value="1"/>
</dbReference>
<dbReference type="InterPro" id="IPR027417">
    <property type="entry name" value="P-loop_NTPase"/>
</dbReference>
<organism evidence="3 4">
    <name type="scientific">Emericellopsis cladophorae</name>
    <dbReference type="NCBI Taxonomy" id="2686198"/>
    <lineage>
        <taxon>Eukaryota</taxon>
        <taxon>Fungi</taxon>
        <taxon>Dikarya</taxon>
        <taxon>Ascomycota</taxon>
        <taxon>Pezizomycotina</taxon>
        <taxon>Sordariomycetes</taxon>
        <taxon>Hypocreomycetidae</taxon>
        <taxon>Hypocreales</taxon>
        <taxon>Bionectriaceae</taxon>
        <taxon>Emericellopsis</taxon>
    </lineage>
</organism>
<feature type="region of interest" description="Disordered" evidence="1">
    <location>
        <begin position="1"/>
        <end position="20"/>
    </location>
</feature>
<dbReference type="Pfam" id="PF07683">
    <property type="entry name" value="CobW_C"/>
    <property type="match status" value="1"/>
</dbReference>
<feature type="region of interest" description="Disordered" evidence="1">
    <location>
        <begin position="566"/>
        <end position="614"/>
    </location>
</feature>
<name>A0A9P9XZD3_9HYPO</name>
<feature type="region of interest" description="Disordered" evidence="1">
    <location>
        <begin position="347"/>
        <end position="420"/>
    </location>
</feature>
<dbReference type="InterPro" id="IPR051927">
    <property type="entry name" value="Zn_Chap_cDPG_Synth"/>
</dbReference>
<evidence type="ECO:0000313" key="4">
    <source>
        <dbReference type="Proteomes" id="UP001055219"/>
    </source>
</evidence>
<dbReference type="EMBL" id="JAGIXG020000029">
    <property type="protein sequence ID" value="KAI6780686.1"/>
    <property type="molecule type" value="Genomic_DNA"/>
</dbReference>
<feature type="compositionally biased region" description="Basic and acidic residues" evidence="1">
    <location>
        <begin position="1"/>
        <end position="11"/>
    </location>
</feature>
<keyword evidence="4" id="KW-1185">Reference proteome</keyword>
<dbReference type="PANTHER" id="PTHR43603:SF1">
    <property type="entry name" value="ZINC-REGULATED GTPASE METALLOPROTEIN ACTIVATOR 1"/>
    <property type="match status" value="1"/>
</dbReference>
<proteinExistence type="predicted"/>
<evidence type="ECO:0000259" key="2">
    <source>
        <dbReference type="SMART" id="SM00833"/>
    </source>
</evidence>
<dbReference type="SUPFAM" id="SSF52540">
    <property type="entry name" value="P-loop containing nucleoside triphosphate hydrolases"/>
    <property type="match status" value="1"/>
</dbReference>
<dbReference type="Pfam" id="PF02492">
    <property type="entry name" value="cobW"/>
    <property type="match status" value="2"/>
</dbReference>
<accession>A0A9P9XZD3</accession>
<feature type="compositionally biased region" description="Acidic residues" evidence="1">
    <location>
        <begin position="566"/>
        <end position="575"/>
    </location>
</feature>
<sequence length="614" mass="69353">MAGATKNERKNSGTKGAKRATPVILPEKPLPVTLLSGFLGAGKTTLLKHILTSDHGYKIAVVVNDIGAINIDANLIKGTHNIKQTKEKVVALQNGCICCTLRGDLLTELVRLHKLQSFDYVVIESSGISEPAQVAESFDKRLMDQMLDQSDSLGVDPDLMETLRSIKSAGGIEQFAKLDCAVTVIDAFTMLNEFDTPDLLSTRRKDTPEEDERTVSDLMVDQIEFANVILLNKSDKVSKERLAELKALIKTLNRGALIYTTKFGKVDVWKLINTELFDLAKAQVSVGWLQDLHELIPREINGRMVITPNPETEEYNVRNCVYKRHRPFHPERLMELVHDKYVLQLTHGDDEDEEDEKEDNQDDDKVERPSPMALDADASSSDKAATEDSFSDAGSHRSRAATHETIPSDDEEEEEEEEYDAGFEIPDDEIILANRRNHPILKDLLRSKGGIWLATRPDTRGEWSQAGAMLSMIPNGPFWCTFPKEEWPAEHGEFDEQFEYEIKAGGEWGDRAQEIVFIGLALQKEKLAKLFDDCLLNDEEWEAWQQVMRQDKTVEEKVEELNDLFDDGFPDWNEEEHDHDHNDEGVCQTNDGDSEPPKKKRNISEYTGKLGEVS</sequence>
<feature type="domain" description="CobW C-terminal" evidence="2">
    <location>
        <begin position="317"/>
        <end position="535"/>
    </location>
</feature>
<protein>
    <submittedName>
        <fullName evidence="3">PiT family inorganic phosphate transporter</fullName>
    </submittedName>
</protein>
<dbReference type="PANTHER" id="PTHR43603">
    <property type="entry name" value="COBW DOMAIN-CONTAINING PROTEIN DDB_G0274527"/>
    <property type="match status" value="1"/>
</dbReference>
<dbReference type="AlphaFoldDB" id="A0A9P9XZD3"/>
<dbReference type="OrthoDB" id="272672at2759"/>
<dbReference type="SUPFAM" id="SSF90002">
    <property type="entry name" value="Hypothetical protein YjiA, C-terminal domain"/>
    <property type="match status" value="1"/>
</dbReference>
<dbReference type="GeneID" id="75827709"/>
<dbReference type="SMART" id="SM00833">
    <property type="entry name" value="CobW_C"/>
    <property type="match status" value="1"/>
</dbReference>
<feature type="compositionally biased region" description="Acidic residues" evidence="1">
    <location>
        <begin position="349"/>
        <end position="362"/>
    </location>
</feature>
<dbReference type="InterPro" id="IPR011629">
    <property type="entry name" value="CobW-like_C"/>
</dbReference>
<feature type="compositionally biased region" description="Acidic residues" evidence="1">
    <location>
        <begin position="407"/>
        <end position="420"/>
    </location>
</feature>
<gene>
    <name evidence="3" type="ORF">J7T54_001190</name>
</gene>
<reference evidence="3" key="2">
    <citation type="submission" date="2022-07" db="EMBL/GenBank/DDBJ databases">
        <authorList>
            <person name="Goncalves M.F.M."/>
            <person name="Hilario S."/>
            <person name="Van De Peer Y."/>
            <person name="Esteves A.C."/>
            <person name="Alves A."/>
        </authorList>
    </citation>
    <scope>NUCLEOTIDE SEQUENCE</scope>
    <source>
        <strain evidence="3">MUM 19.33</strain>
    </source>
</reference>
<reference evidence="3" key="1">
    <citation type="journal article" date="2021" name="J Fungi (Basel)">
        <title>Genomic and Metabolomic Analyses of the Marine Fungus Emericellopsis cladophorae: Insights into Saltwater Adaptability Mechanisms and Its Biosynthetic Potential.</title>
        <authorList>
            <person name="Goncalves M.F.M."/>
            <person name="Hilario S."/>
            <person name="Van de Peer Y."/>
            <person name="Esteves A.C."/>
            <person name="Alves A."/>
        </authorList>
    </citation>
    <scope>NUCLEOTIDE SEQUENCE</scope>
    <source>
        <strain evidence="3">MUM 19.33</strain>
    </source>
</reference>
<evidence type="ECO:0000313" key="3">
    <source>
        <dbReference type="EMBL" id="KAI6780686.1"/>
    </source>
</evidence>
<dbReference type="Gene3D" id="3.40.50.300">
    <property type="entry name" value="P-loop containing nucleotide triphosphate hydrolases"/>
    <property type="match status" value="1"/>
</dbReference>
<dbReference type="InterPro" id="IPR003495">
    <property type="entry name" value="CobW/HypB/UreG_nucleotide-bd"/>
</dbReference>
<evidence type="ECO:0000256" key="1">
    <source>
        <dbReference type="SAM" id="MobiDB-lite"/>
    </source>
</evidence>
<dbReference type="Proteomes" id="UP001055219">
    <property type="component" value="Unassembled WGS sequence"/>
</dbReference>